<reference evidence="2" key="1">
    <citation type="submission" date="2023-02" db="EMBL/GenBank/DDBJ databases">
        <title>Colletotrichum kahawae CIFC_Que2 genome sequencing and assembly.</title>
        <authorList>
            <person name="Baroncelli R."/>
        </authorList>
    </citation>
    <scope>NUCLEOTIDE SEQUENCE</scope>
    <source>
        <strain evidence="2">CIFC_Que2</strain>
    </source>
</reference>
<feature type="domain" description="Heterokaryon incompatibility" evidence="1">
    <location>
        <begin position="101"/>
        <end position="204"/>
    </location>
</feature>
<dbReference type="PANTHER" id="PTHR24148">
    <property type="entry name" value="ANKYRIN REPEAT DOMAIN-CONTAINING PROTEIN 39 HOMOLOG-RELATED"/>
    <property type="match status" value="1"/>
</dbReference>
<dbReference type="Pfam" id="PF06985">
    <property type="entry name" value="HET"/>
    <property type="match status" value="1"/>
</dbReference>
<keyword evidence="3" id="KW-1185">Reference proteome</keyword>
<protein>
    <submittedName>
        <fullName evidence="2">Heterokaryon incompatibility</fullName>
    </submittedName>
</protein>
<dbReference type="InterPro" id="IPR010730">
    <property type="entry name" value="HET"/>
</dbReference>
<sequence length="219" mass="25180">MSAQEIRSFPVCMDLVDSLEEPKVLDQAKTSYRHRERNRERDHVSRFQTLETRPSLGSLEYRPLRPDKRDIRLLILEPTVSHTINIDASMETISLDAKPTYEALSYTWGPSKRPSGKIYVDGYELDVADTLFDALDSLRRNQNGEQRRIWADAICINQKDPQEKSWQIQLMASIYKCASRTLIWVELSGAVNLTAVSQLTARKFLADMEQIEKDADSDD</sequence>
<evidence type="ECO:0000313" key="2">
    <source>
        <dbReference type="EMBL" id="KAK2729557.1"/>
    </source>
</evidence>
<evidence type="ECO:0000259" key="1">
    <source>
        <dbReference type="Pfam" id="PF06985"/>
    </source>
</evidence>
<organism evidence="2 3">
    <name type="scientific">Colletotrichum kahawae</name>
    <name type="common">Coffee berry disease fungus</name>
    <dbReference type="NCBI Taxonomy" id="34407"/>
    <lineage>
        <taxon>Eukaryota</taxon>
        <taxon>Fungi</taxon>
        <taxon>Dikarya</taxon>
        <taxon>Ascomycota</taxon>
        <taxon>Pezizomycotina</taxon>
        <taxon>Sordariomycetes</taxon>
        <taxon>Hypocreomycetidae</taxon>
        <taxon>Glomerellales</taxon>
        <taxon>Glomerellaceae</taxon>
        <taxon>Colletotrichum</taxon>
        <taxon>Colletotrichum gloeosporioides species complex</taxon>
    </lineage>
</organism>
<gene>
    <name evidence="2" type="ORF">CKAH01_02531</name>
</gene>
<name>A0AAE0CXI4_COLKA</name>
<comment type="caution">
    <text evidence="2">The sequence shown here is derived from an EMBL/GenBank/DDBJ whole genome shotgun (WGS) entry which is preliminary data.</text>
</comment>
<accession>A0AAE0CXI4</accession>
<dbReference type="PANTHER" id="PTHR24148:SF81">
    <property type="entry name" value="HETEROKARYON INCOMPATIBILITY DOMAIN-CONTAINING PROTEIN"/>
    <property type="match status" value="1"/>
</dbReference>
<dbReference type="EMBL" id="VYYT01000776">
    <property type="protein sequence ID" value="KAK2729557.1"/>
    <property type="molecule type" value="Genomic_DNA"/>
</dbReference>
<dbReference type="Proteomes" id="UP001281614">
    <property type="component" value="Unassembled WGS sequence"/>
</dbReference>
<dbReference type="AlphaFoldDB" id="A0AAE0CXI4"/>
<dbReference type="InterPro" id="IPR052895">
    <property type="entry name" value="HetReg/Transcr_Mod"/>
</dbReference>
<evidence type="ECO:0000313" key="3">
    <source>
        <dbReference type="Proteomes" id="UP001281614"/>
    </source>
</evidence>
<proteinExistence type="predicted"/>